<name>A0ABV0Y956_9TELE</name>
<organism evidence="1 2">
    <name type="scientific">Ameca splendens</name>
    <dbReference type="NCBI Taxonomy" id="208324"/>
    <lineage>
        <taxon>Eukaryota</taxon>
        <taxon>Metazoa</taxon>
        <taxon>Chordata</taxon>
        <taxon>Craniata</taxon>
        <taxon>Vertebrata</taxon>
        <taxon>Euteleostomi</taxon>
        <taxon>Actinopterygii</taxon>
        <taxon>Neopterygii</taxon>
        <taxon>Teleostei</taxon>
        <taxon>Neoteleostei</taxon>
        <taxon>Acanthomorphata</taxon>
        <taxon>Ovalentaria</taxon>
        <taxon>Atherinomorphae</taxon>
        <taxon>Cyprinodontiformes</taxon>
        <taxon>Goodeidae</taxon>
        <taxon>Ameca</taxon>
    </lineage>
</organism>
<dbReference type="Proteomes" id="UP001469553">
    <property type="component" value="Unassembled WGS sequence"/>
</dbReference>
<protein>
    <submittedName>
        <fullName evidence="1">Uncharacterized protein</fullName>
    </submittedName>
</protein>
<reference evidence="1 2" key="1">
    <citation type="submission" date="2021-06" db="EMBL/GenBank/DDBJ databases">
        <authorList>
            <person name="Palmer J.M."/>
        </authorList>
    </citation>
    <scope>NUCLEOTIDE SEQUENCE [LARGE SCALE GENOMIC DNA]</scope>
    <source>
        <strain evidence="1 2">AS_MEX2019</strain>
        <tissue evidence="1">Muscle</tissue>
    </source>
</reference>
<evidence type="ECO:0000313" key="1">
    <source>
        <dbReference type="EMBL" id="MEQ2290205.1"/>
    </source>
</evidence>
<evidence type="ECO:0000313" key="2">
    <source>
        <dbReference type="Proteomes" id="UP001469553"/>
    </source>
</evidence>
<keyword evidence="2" id="KW-1185">Reference proteome</keyword>
<accession>A0ABV0Y956</accession>
<proteinExistence type="predicted"/>
<dbReference type="EMBL" id="JAHRIP010028249">
    <property type="protein sequence ID" value="MEQ2290205.1"/>
    <property type="molecule type" value="Genomic_DNA"/>
</dbReference>
<comment type="caution">
    <text evidence="1">The sequence shown here is derived from an EMBL/GenBank/DDBJ whole genome shotgun (WGS) entry which is preliminary data.</text>
</comment>
<gene>
    <name evidence="1" type="ORF">AMECASPLE_001097</name>
</gene>
<sequence>MGAPLFTSSPLLKTVTVASVLPPPTPPTPTQPQSLLLYVGKGSPSPHCCMEKLIHRFTEAICIILDSSEERSLFFFVVSPPPALSTGVILYTCIHPLLPHGCV</sequence>